<dbReference type="SUPFAM" id="SSF47336">
    <property type="entry name" value="ACP-like"/>
    <property type="match status" value="2"/>
</dbReference>
<dbReference type="Pfam" id="PF00550">
    <property type="entry name" value="PP-binding"/>
    <property type="match status" value="2"/>
</dbReference>
<evidence type="ECO:0000256" key="4">
    <source>
        <dbReference type="ARBA" id="ARBA00023194"/>
    </source>
</evidence>
<dbReference type="SMART" id="SM00825">
    <property type="entry name" value="PKS_KS"/>
    <property type="match status" value="2"/>
</dbReference>
<dbReference type="Pfam" id="PF18369">
    <property type="entry name" value="PKS_DE"/>
    <property type="match status" value="2"/>
</dbReference>
<evidence type="ECO:0000256" key="6">
    <source>
        <dbReference type="ARBA" id="ARBA00023315"/>
    </source>
</evidence>
<dbReference type="Pfam" id="PF16197">
    <property type="entry name" value="KAsynt_C_assoc"/>
    <property type="match status" value="1"/>
</dbReference>
<dbReference type="Gene3D" id="6.10.140.1830">
    <property type="match status" value="2"/>
</dbReference>
<dbReference type="InterPro" id="IPR050091">
    <property type="entry name" value="PKS_NRPS_Biosynth_Enz"/>
</dbReference>
<dbReference type="SMART" id="SM01294">
    <property type="entry name" value="PKS_PP_betabranch"/>
    <property type="match status" value="1"/>
</dbReference>
<dbReference type="Pfam" id="PF00698">
    <property type="entry name" value="Acyl_transf_1"/>
    <property type="match status" value="2"/>
</dbReference>
<dbReference type="Gene3D" id="3.40.50.720">
    <property type="entry name" value="NAD(P)-binding Rossmann-like Domain"/>
    <property type="match status" value="2"/>
</dbReference>
<dbReference type="InterPro" id="IPR009081">
    <property type="entry name" value="PP-bd_ACP"/>
</dbReference>
<dbReference type="InterPro" id="IPR032821">
    <property type="entry name" value="PKS_assoc"/>
</dbReference>
<dbReference type="InterPro" id="IPR018201">
    <property type="entry name" value="Ketoacyl_synth_AS"/>
</dbReference>
<keyword evidence="6" id="KW-0012">Acyltransferase</keyword>
<reference evidence="9" key="1">
    <citation type="thesis" date="2004" institute="Kasetsart University" country="Bangkok, Thailand">
        <title>Characterisation of type I polyketide synthase gene cluster from rimocidin-producing Streptomyces rimosus R7.</title>
        <authorList>
            <person name="Tanittaisong A."/>
        </authorList>
    </citation>
    <scope>NUCLEOTIDE SEQUENCE</scope>
    <source>
        <strain evidence="9">R7</strain>
    </source>
</reference>
<dbReference type="InterPro" id="IPR020806">
    <property type="entry name" value="PKS_PP-bd"/>
</dbReference>
<feature type="non-terminal residue" evidence="9">
    <location>
        <position position="1"/>
    </location>
</feature>
<dbReference type="Gene3D" id="3.30.70.3290">
    <property type="match status" value="2"/>
</dbReference>
<dbReference type="PROSITE" id="PS52004">
    <property type="entry name" value="KS3_2"/>
    <property type="match status" value="2"/>
</dbReference>
<reference evidence="9" key="3">
    <citation type="submission" date="2005-11" db="EMBL/GenBank/DDBJ databases">
        <authorList>
            <person name="Thamchaipenet A."/>
            <person name="Tanittaisong A."/>
        </authorList>
    </citation>
    <scope>NUCLEOTIDE SEQUENCE</scope>
    <source>
        <strain evidence="9">R7</strain>
    </source>
</reference>
<dbReference type="GO" id="GO:0031177">
    <property type="term" value="F:phosphopantetheine binding"/>
    <property type="evidence" value="ECO:0007669"/>
    <property type="project" value="InterPro"/>
</dbReference>
<dbReference type="Pfam" id="PF02801">
    <property type="entry name" value="Ketoacyl-synt_C"/>
    <property type="match status" value="2"/>
</dbReference>
<keyword evidence="3" id="KW-0808">Transferase</keyword>
<feature type="domain" description="Carrier" evidence="7">
    <location>
        <begin position="1817"/>
        <end position="1892"/>
    </location>
</feature>
<dbReference type="SUPFAM" id="SSF51735">
    <property type="entry name" value="NAD(P)-binding Rossmann-fold domains"/>
    <property type="match status" value="4"/>
</dbReference>
<dbReference type="InterPro" id="IPR014031">
    <property type="entry name" value="Ketoacyl_synth_C"/>
</dbReference>
<dbReference type="InterPro" id="IPR001227">
    <property type="entry name" value="Ac_transferase_dom_sf"/>
</dbReference>
<dbReference type="CDD" id="cd00833">
    <property type="entry name" value="PKS"/>
    <property type="match status" value="2"/>
</dbReference>
<name>Q66VY5_STRRM</name>
<dbReference type="SMART" id="SM00823">
    <property type="entry name" value="PKS_PP"/>
    <property type="match status" value="2"/>
</dbReference>
<dbReference type="GO" id="GO:0006633">
    <property type="term" value="P:fatty acid biosynthetic process"/>
    <property type="evidence" value="ECO:0007669"/>
    <property type="project" value="InterPro"/>
</dbReference>
<proteinExistence type="predicted"/>
<dbReference type="PROSITE" id="PS00012">
    <property type="entry name" value="PHOSPHOPANTETHEINE"/>
    <property type="match status" value="2"/>
</dbReference>
<keyword evidence="2" id="KW-0597">Phosphoprotein</keyword>
<evidence type="ECO:0000313" key="9">
    <source>
        <dbReference type="EMBL" id="AAU08169.2"/>
    </source>
</evidence>
<dbReference type="InterPro" id="IPR036291">
    <property type="entry name" value="NAD(P)-bd_dom_sf"/>
</dbReference>
<dbReference type="PANTHER" id="PTHR43775:SF51">
    <property type="entry name" value="INACTIVE PHENOLPHTHIOCEROL SYNTHESIS POLYKETIDE SYNTHASE TYPE I PKS1-RELATED"/>
    <property type="match status" value="1"/>
</dbReference>
<dbReference type="Pfam" id="PF00109">
    <property type="entry name" value="ketoacyl-synt"/>
    <property type="match status" value="2"/>
</dbReference>
<dbReference type="FunFam" id="1.10.1200.10:FF:000007">
    <property type="entry name" value="Probable polyketide synthase pks17"/>
    <property type="match status" value="1"/>
</dbReference>
<dbReference type="InterPro" id="IPR016035">
    <property type="entry name" value="Acyl_Trfase/lysoPLipase"/>
</dbReference>
<feature type="non-terminal residue" evidence="9">
    <location>
        <position position="2980"/>
    </location>
</feature>
<dbReference type="InterPro" id="IPR013968">
    <property type="entry name" value="PKS_KR"/>
</dbReference>
<feature type="domain" description="Ketosynthase family 3 (KS3)" evidence="8">
    <location>
        <begin position="430"/>
        <end position="843"/>
    </location>
</feature>
<gene>
    <name evidence="9" type="primary">rms</name>
</gene>
<dbReference type="InterPro" id="IPR020841">
    <property type="entry name" value="PKS_Beta-ketoAc_synthase_dom"/>
</dbReference>
<evidence type="ECO:0000256" key="1">
    <source>
        <dbReference type="ARBA" id="ARBA00022450"/>
    </source>
</evidence>
<dbReference type="InterPro" id="IPR014030">
    <property type="entry name" value="Ketoacyl_synth_N"/>
</dbReference>
<evidence type="ECO:0000259" key="8">
    <source>
        <dbReference type="PROSITE" id="PS52004"/>
    </source>
</evidence>
<evidence type="ECO:0000256" key="3">
    <source>
        <dbReference type="ARBA" id="ARBA00022679"/>
    </source>
</evidence>
<dbReference type="FunFam" id="3.40.47.10:FF:000019">
    <property type="entry name" value="Polyketide synthase type I"/>
    <property type="match status" value="2"/>
</dbReference>
<dbReference type="InterPro" id="IPR016039">
    <property type="entry name" value="Thiolase-like"/>
</dbReference>
<dbReference type="InterPro" id="IPR006162">
    <property type="entry name" value="Ppantetheine_attach_site"/>
</dbReference>
<protein>
    <submittedName>
        <fullName evidence="9">Rimocidin synthase</fullName>
    </submittedName>
</protein>
<dbReference type="GO" id="GO:0033068">
    <property type="term" value="P:macrolide biosynthetic process"/>
    <property type="evidence" value="ECO:0007669"/>
    <property type="project" value="UniProtKB-ARBA"/>
</dbReference>
<accession>Q66VY5</accession>
<dbReference type="InterPro" id="IPR014043">
    <property type="entry name" value="Acyl_transferase_dom"/>
</dbReference>
<dbReference type="SMART" id="SM00822">
    <property type="entry name" value="PKS_KR"/>
    <property type="match status" value="2"/>
</dbReference>
<dbReference type="FunFam" id="3.40.366.10:FF:000002">
    <property type="entry name" value="Probable polyketide synthase 2"/>
    <property type="match status" value="2"/>
</dbReference>
<dbReference type="Gene3D" id="1.10.1200.10">
    <property type="entry name" value="ACP-like"/>
    <property type="match status" value="2"/>
</dbReference>
<dbReference type="InterPro" id="IPR016036">
    <property type="entry name" value="Malonyl_transacylase_ACP-bd"/>
</dbReference>
<sequence length="2980" mass="309661">ELDSTTLRRLATVLADSGGEDQLAVRTTAAFARRLAHHRVMPDSEAGTFSPTGTVLVTGGTGALGGHVARWLAEAGAQHLLLVSRRGADAPGAGELAAQIEDMGVRVTLAACDTADRGALDAVLAEIPEEHPLTAVFHTAGTVDDGTLDTLTPEQFTSVLHAKVTATRTLHEATRDLDLSAFVLFSSVAGTLGAPGQGNYAAANAFLDAFAEHRRAHGLPATSIAWGPWAEDGMAADGTDVQARIRRGGYNPLPPQLALTALRQAIEQGAPTLTLADIDWQRYAEVFTATRPSPLVGDLPELRQATAPAGTAEAALREPALRQRLAGLSPAARPRFVLDLVRTRVARSSAQRHLGHRRRPRLQRLGFDSLTTVELRNTLTAATGLKLPATLVYDYPTPIALADFLLAELQGALPESDRLAPAPGGRAADDDPIAVVGLNCRFPGGIRSPEDLWQLLGRGEDAISGFPADRGWDLDALAQGGSATLEGGFLDGVGLFDAAFFGISPREALAMDPQQRLLLETSWEVFERAGIDPATLRGSRTGVFVGTNGQDYATVLRRATGTADIRGHVATGNTASVLSGRLSYAFGLEGPAVTVDTACSSALVALHMAANALRSGECTLALAGGVSVMSSPDSFTEFTVQGGLAPDGRCKPFADAADGTSWSEGVGVLVLERLSDARRNGHEVWGIVRGTAVNQDGASNGLTAPSGRAQQRAIRQALADADLAPADIDVVEAHGTGTTLGDPIEAQALITAYGPDRERPLLLGAVKSNLGHTQAAAGVAGTIKMLLAMRHGVLPKNLHVDWSDGTVSLVTEEQAWPETGHARRAGVSAFGVSGTNAHVIIEQAPEAEEPEADGPAEPTTVPGLVPWPVSAKSEAALAAQIERITALTGLAPADVGHSLATGRSAFTHRAVLAADGTGVRELARGIAQETDGKLALLFSGQGAQRAGMGRELYGRFPVFAEALDAVLAHFDAGLRDVIFGDAEGLDETGFTQPALFAIEVALFRLAESLGIRPDFVAGHSIGEIAAAHVAGVFSLADACALVAARARLMQALPEGGAMVAIEATEGEVGPRLADGVSIAALNGPESVVISGTQDAVLRSRRNSPTEGRKTRRLSVSHAFHSPLMDPMLADFRQVAEGLAYEAPRIPLVSNVTGELATAELICTPGYWVQHVRDTVRFADGVRALEAEGASVFLEVGPDGVLTAMAQHSLADAAVAVPALRKDRPEETALLTALAQLYVTGVGIDWSGVFDGTGARRVDLPTYPFQQEWFWPETAPAASPADGSQAPVDAEFWDAVEREDLTALSADLDLDGSALGASYRLSPGAQARRALDVDGWRYQVTWKPLTGTSASTLSGPWLALVPAGGADDEWTASVVAALGDDAVSVEADPADSRALTARLAELAAQGQEFAGVVSLLAARTGEGVASGGAAWPDAAVQALADAGIGARLWYVTRGAVAVGRSETDVDAAQAAVWGAGRVAALDHPDLWGGLVDIADVLDRRSADRFRAVLSGTGGEDQVALRSSGAFGRRLVRATADTPSTPWQPSGTVLVVGGASGTGGLCARWLAGQGAQHILLAGPATPEADTLPAELDGLGAELTRVTCDPADSDALLNALTALPPTAPLTAVVYADAEALSGDGEPGTALAALHTAVENLAAVAEAAAGERPLDAFVLCSSIAGTWGAGGRGAEAAAGALLDALARRYRARGLRALSVAWGAWADTTDDSLAAHLRVNGLPVMDAERALSALSRSAGTDAASVTVADVRWDRFAPAFTRNRRGALFTDLPEARAALAEPGNAGQGTATGLGARLAGRPAAEQTEALLTLIRGEVATVLGFADADAVPSGPAFKDLGFDSLTAVDLRNQLATATGLSLPATLVFDYPTAEALAGHLRTELFGEDGDALPAVGAVRARGAADDPVVIVGMSCRYPGGVRSPEDLWQLAMGEVDAIGGFPVDRGWDLETLLNGDRDGRGRTAVREGGFLYDVADFDPGFFGIAPREAMVMDPQQRILLEASWEALERAGIDPAGLRGGDTGVFIGGGSGDYRPEAGQLGHAQTAQSASLLSGRVAYHFGLEGPTVSVDTACSSSLVALHLAAQALRNGECSVALTGGVTVMSSPVNFVEFGEMGALAPDGRCRAFADSASGTGWSEGVGVLVLERLSDARRNGHEILAVLRGSAINQDGASNGITAPNGPSQRRVIRRALADAGLAPGDVDAVEAHGTGTTLGDPIEAQALLATYGQERELPLYLGSLKSNIGHTQAAAGVAGVIKMVQAMRHGVLPRTLHVDAPSAHVDWDSGAVELLTEAADWPRTDHPRRAGISAFGASGTNSHVIIEQFEQPEPAVTTEPVEAHGPLPVPVSAAAPQALRAQARQLHSYVTARPGLGTADLARALATTRSVFTHRAAVLAGDRDRLLAGLAALADGRTAPQVVQGEAAARRGKLAVLFSGQGTQRLGMGRELYARFPAFAAAFDAVTAHLDTELDRPLRDVLSEDAERLNETGYTQPALFAIEVALFRLVESWGIRPDFAAGHSIGEIAAAHVAGVFSLEDACKVVAARARLMNALPSGGAMVAVQATEEEVTALLTAGVSIAAVNGPRSVVLSGDEGAVLDIADKLTADGRKTRRLRVSHAFHSLHMDAILDDFRRVTRSVDYHAPRIPLVSNVTGEAATEEQVCSPDYWVRHVREAVRFGDGIRTLAESGVTAFLELGPDGGLCAMAQDTLDALASRALAVPVLRKDRGEQESAVTALARLYADGAAPDWDALLAGTATGPRRNDLPTYPFQRQRYWPATLPGDASAAPEGADDGFWTAVREADFASLETTLNVDGEALAKVLPALADWRRRRGEENTVDGWRQQITWQPLSPQPARTPAGTWLAVLPAGHADDPWAADAVTALGPDTVRLEVADPDRAALAERLRALAADGFAFTGVVSLLALATTPAPGADAPEALALTTALIQALGDADLAAPLWCVTRGAVAAAPSEPVP</sequence>
<evidence type="ECO:0000256" key="5">
    <source>
        <dbReference type="ARBA" id="ARBA00023268"/>
    </source>
</evidence>
<dbReference type="SUPFAM" id="SSF53901">
    <property type="entry name" value="Thiolase-like"/>
    <property type="match status" value="2"/>
</dbReference>
<keyword evidence="4" id="KW-0045">Antibiotic biosynthesis</keyword>
<dbReference type="Gene3D" id="3.40.50.11460">
    <property type="match status" value="1"/>
</dbReference>
<reference evidence="9" key="2">
    <citation type="thesis" date="2004" institute="Kasetsart University" country="Bangkok, Thailand">
        <title>Cloning and characterisation of type I polyketide synthase from an anti-fungal antibiotic producing Streptomyces rimosus.</title>
        <authorList>
            <person name="Chotewutmontri P."/>
        </authorList>
    </citation>
    <scope>NUCLEOTIDE SEQUENCE</scope>
    <source>
        <strain evidence="9">R7</strain>
    </source>
</reference>
<dbReference type="Gene3D" id="3.40.47.10">
    <property type="match status" value="2"/>
</dbReference>
<dbReference type="CDD" id="cd08952">
    <property type="entry name" value="KR_1_SDR_x"/>
    <property type="match status" value="2"/>
</dbReference>
<dbReference type="InterPro" id="IPR041618">
    <property type="entry name" value="PKS_DE"/>
</dbReference>
<evidence type="ECO:0000256" key="2">
    <source>
        <dbReference type="ARBA" id="ARBA00022553"/>
    </source>
</evidence>
<dbReference type="NCBIfam" id="NF045894">
    <property type="entry name" value="PKS_plus_SDR"/>
    <property type="match status" value="1"/>
</dbReference>
<keyword evidence="5" id="KW-0511">Multifunctional enzyme</keyword>
<dbReference type="SUPFAM" id="SSF52151">
    <property type="entry name" value="FabD/lysophospholipase-like"/>
    <property type="match status" value="2"/>
</dbReference>
<dbReference type="SMART" id="SM00827">
    <property type="entry name" value="PKS_AT"/>
    <property type="match status" value="2"/>
</dbReference>
<organism evidence="9">
    <name type="scientific">Streptomyces rimosus</name>
    <dbReference type="NCBI Taxonomy" id="1927"/>
    <lineage>
        <taxon>Bacteria</taxon>
        <taxon>Bacillati</taxon>
        <taxon>Actinomycetota</taxon>
        <taxon>Actinomycetes</taxon>
        <taxon>Kitasatosporales</taxon>
        <taxon>Streptomycetaceae</taxon>
        <taxon>Streptomyces</taxon>
    </lineage>
</organism>
<dbReference type="GO" id="GO:0004312">
    <property type="term" value="F:fatty acid synthase activity"/>
    <property type="evidence" value="ECO:0007669"/>
    <property type="project" value="TreeGrafter"/>
</dbReference>
<feature type="domain" description="Ketosynthase family 3 (KS3)" evidence="8">
    <location>
        <begin position="1913"/>
        <end position="2332"/>
    </location>
</feature>
<dbReference type="GO" id="GO:0004315">
    <property type="term" value="F:3-oxoacyl-[acyl-carrier-protein] synthase activity"/>
    <property type="evidence" value="ECO:0007669"/>
    <property type="project" value="InterPro"/>
</dbReference>
<feature type="domain" description="Carrier" evidence="7">
    <location>
        <begin position="312"/>
        <end position="409"/>
    </location>
</feature>
<dbReference type="PROSITE" id="PS00606">
    <property type="entry name" value="KS3_1"/>
    <property type="match status" value="2"/>
</dbReference>
<evidence type="ECO:0000259" key="7">
    <source>
        <dbReference type="PROSITE" id="PS50075"/>
    </source>
</evidence>
<dbReference type="EMBL" id="AY701054">
    <property type="protein sequence ID" value="AAU08169.2"/>
    <property type="molecule type" value="Genomic_DNA"/>
</dbReference>
<dbReference type="Pfam" id="PF08659">
    <property type="entry name" value="KR"/>
    <property type="match status" value="2"/>
</dbReference>
<keyword evidence="1" id="KW-0596">Phosphopantetheine</keyword>
<dbReference type="InterPro" id="IPR057326">
    <property type="entry name" value="KR_dom"/>
</dbReference>
<dbReference type="PROSITE" id="PS50075">
    <property type="entry name" value="CARRIER"/>
    <property type="match status" value="2"/>
</dbReference>
<dbReference type="Gene3D" id="3.40.366.10">
    <property type="entry name" value="Malonyl-Coenzyme A Acyl Carrier Protein, domain 2"/>
    <property type="match status" value="2"/>
</dbReference>
<dbReference type="SUPFAM" id="SSF55048">
    <property type="entry name" value="Probable ACP-binding domain of malonyl-CoA ACP transacylase"/>
    <property type="match status" value="2"/>
</dbReference>
<dbReference type="PANTHER" id="PTHR43775">
    <property type="entry name" value="FATTY ACID SYNTHASE"/>
    <property type="match status" value="1"/>
</dbReference>
<dbReference type="InterPro" id="IPR036736">
    <property type="entry name" value="ACP-like_sf"/>
</dbReference>